<proteinExistence type="predicted"/>
<sequence>MIARLASEIVRTKLRIKTSLYTEKLRKRKNLLVESSPWAALELMQAVEPFLNAAQEALPQVPADTVESFHFPIEMDNRVVVPANSNLRDIVRTGTISFSPGLSPKFESLSFRILTRGTSRGGGGGGGGSKETLCGTKTASS</sequence>
<reference evidence="2" key="1">
    <citation type="journal article" date="2023" name="Nat. Plants">
        <title>Single-cell RNA sequencing provides a high-resolution roadmap for understanding the multicellular compartmentation of specialized metabolism.</title>
        <authorList>
            <person name="Sun S."/>
            <person name="Shen X."/>
            <person name="Li Y."/>
            <person name="Li Y."/>
            <person name="Wang S."/>
            <person name="Li R."/>
            <person name="Zhang H."/>
            <person name="Shen G."/>
            <person name="Guo B."/>
            <person name="Wei J."/>
            <person name="Xu J."/>
            <person name="St-Pierre B."/>
            <person name="Chen S."/>
            <person name="Sun C."/>
        </authorList>
    </citation>
    <scope>NUCLEOTIDE SEQUENCE [LARGE SCALE GENOMIC DNA]</scope>
</reference>
<comment type="caution">
    <text evidence="1">The sequence shown here is derived from an EMBL/GenBank/DDBJ whole genome shotgun (WGS) entry which is preliminary data.</text>
</comment>
<evidence type="ECO:0000313" key="2">
    <source>
        <dbReference type="Proteomes" id="UP001060085"/>
    </source>
</evidence>
<dbReference type="Proteomes" id="UP001060085">
    <property type="component" value="Linkage Group LG03"/>
</dbReference>
<dbReference type="EMBL" id="CM044703">
    <property type="protein sequence ID" value="KAI5674248.1"/>
    <property type="molecule type" value="Genomic_DNA"/>
</dbReference>
<organism evidence="1 2">
    <name type="scientific">Catharanthus roseus</name>
    <name type="common">Madagascar periwinkle</name>
    <name type="synonym">Vinca rosea</name>
    <dbReference type="NCBI Taxonomy" id="4058"/>
    <lineage>
        <taxon>Eukaryota</taxon>
        <taxon>Viridiplantae</taxon>
        <taxon>Streptophyta</taxon>
        <taxon>Embryophyta</taxon>
        <taxon>Tracheophyta</taxon>
        <taxon>Spermatophyta</taxon>
        <taxon>Magnoliopsida</taxon>
        <taxon>eudicotyledons</taxon>
        <taxon>Gunneridae</taxon>
        <taxon>Pentapetalae</taxon>
        <taxon>asterids</taxon>
        <taxon>lamiids</taxon>
        <taxon>Gentianales</taxon>
        <taxon>Apocynaceae</taxon>
        <taxon>Rauvolfioideae</taxon>
        <taxon>Vinceae</taxon>
        <taxon>Catharanthinae</taxon>
        <taxon>Catharanthus</taxon>
    </lineage>
</organism>
<keyword evidence="2" id="KW-1185">Reference proteome</keyword>
<name>A0ACC0BNT5_CATRO</name>
<protein>
    <submittedName>
        <fullName evidence="1">Uncharacterized protein</fullName>
    </submittedName>
</protein>
<evidence type="ECO:0000313" key="1">
    <source>
        <dbReference type="EMBL" id="KAI5674248.1"/>
    </source>
</evidence>
<accession>A0ACC0BNT5</accession>
<gene>
    <name evidence="1" type="ORF">M9H77_14612</name>
</gene>